<name>A0A2V3A4K9_9BACI</name>
<evidence type="ECO:0000256" key="1">
    <source>
        <dbReference type="SAM" id="Phobius"/>
    </source>
</evidence>
<sequence length="339" mass="38385">MAGENMNGSSIPKLISSEMAMLWNTYVADTAAVCCIKHYINTYEDPDVLPVLEYALSIAQNHIEDISSLFQKENFPIPNGFNENDWVQDAPKLFSDVTYLRFMHHLGRTGLNAYSLAKSVSARRDIRSFFKKYYEQTENLFDMASDAMEEKGYFIRSPYINYPSKVNYVSDYHFLGGLVGKKRQLLAIEIAHLGTNIEVANIAKTMLLAYSQVAKQKEISNYFIKGYEMSLKNVEYFLNVLKNDDVAYPSTWDGSLTDSTIPPFSDRLMMFQIASITAVGVMDFGIAIGASIRKDLATRYAKMMAEVGGYAEDGAKIMIDNGWLEKPPQSLDREELRKK</sequence>
<gene>
    <name evidence="2" type="ORF">DFO73_10163</name>
</gene>
<keyword evidence="1" id="KW-1133">Transmembrane helix</keyword>
<reference evidence="2 3" key="1">
    <citation type="submission" date="2018-05" db="EMBL/GenBank/DDBJ databases">
        <title>Freshwater and sediment microbial communities from various areas in North America, analyzing microbe dynamics in response to fracking.</title>
        <authorList>
            <person name="Lamendella R."/>
        </authorList>
    </citation>
    <scope>NUCLEOTIDE SEQUENCE [LARGE SCALE GENOMIC DNA]</scope>
    <source>
        <strain evidence="2 3">15_TX</strain>
    </source>
</reference>
<dbReference type="EMBL" id="QGTW01000001">
    <property type="protein sequence ID" value="PWW31809.1"/>
    <property type="molecule type" value="Genomic_DNA"/>
</dbReference>
<keyword evidence="1" id="KW-0812">Transmembrane</keyword>
<dbReference type="Gene3D" id="1.20.1260.10">
    <property type="match status" value="2"/>
</dbReference>
<dbReference type="InterPro" id="IPR021617">
    <property type="entry name" value="DUF3231"/>
</dbReference>
<evidence type="ECO:0000313" key="2">
    <source>
        <dbReference type="EMBL" id="PWW31809.1"/>
    </source>
</evidence>
<dbReference type="Pfam" id="PF11553">
    <property type="entry name" value="DUF3231"/>
    <property type="match status" value="2"/>
</dbReference>
<dbReference type="Proteomes" id="UP000247150">
    <property type="component" value="Unassembled WGS sequence"/>
</dbReference>
<dbReference type="InterPro" id="IPR012347">
    <property type="entry name" value="Ferritin-like"/>
</dbReference>
<organism evidence="2 3">
    <name type="scientific">Cytobacillus oceanisediminis</name>
    <dbReference type="NCBI Taxonomy" id="665099"/>
    <lineage>
        <taxon>Bacteria</taxon>
        <taxon>Bacillati</taxon>
        <taxon>Bacillota</taxon>
        <taxon>Bacilli</taxon>
        <taxon>Bacillales</taxon>
        <taxon>Bacillaceae</taxon>
        <taxon>Cytobacillus</taxon>
    </lineage>
</organism>
<accession>A0A2V3A4K9</accession>
<proteinExistence type="predicted"/>
<dbReference type="AlphaFoldDB" id="A0A2V3A4K9"/>
<protein>
    <submittedName>
        <fullName evidence="2">Uncharacterized protein DUF3231</fullName>
    </submittedName>
</protein>
<evidence type="ECO:0000313" key="3">
    <source>
        <dbReference type="Proteomes" id="UP000247150"/>
    </source>
</evidence>
<comment type="caution">
    <text evidence="2">The sequence shown here is derived from an EMBL/GenBank/DDBJ whole genome shotgun (WGS) entry which is preliminary data.</text>
</comment>
<keyword evidence="1" id="KW-0472">Membrane</keyword>
<feature type="transmembrane region" description="Helical" evidence="1">
    <location>
        <begin position="269"/>
        <end position="292"/>
    </location>
</feature>